<reference evidence="3" key="1">
    <citation type="submission" date="2019-10" db="EMBL/GenBank/DDBJ databases">
        <title>Draft genome sequence of Panacibacter sp. KCS-6.</title>
        <authorList>
            <person name="Yim K.J."/>
        </authorList>
    </citation>
    <scope>NUCLEOTIDE SEQUENCE</scope>
    <source>
        <strain evidence="3">KCS-6</strain>
    </source>
</reference>
<evidence type="ECO:0000256" key="2">
    <source>
        <dbReference type="SAM" id="SignalP"/>
    </source>
</evidence>
<evidence type="ECO:0000256" key="1">
    <source>
        <dbReference type="SAM" id="Phobius"/>
    </source>
</evidence>
<evidence type="ECO:0000313" key="3">
    <source>
        <dbReference type="EMBL" id="NNV55563.1"/>
    </source>
</evidence>
<keyword evidence="1" id="KW-0472">Membrane</keyword>
<evidence type="ECO:0000313" key="4">
    <source>
        <dbReference type="Proteomes" id="UP000598971"/>
    </source>
</evidence>
<proteinExistence type="predicted"/>
<keyword evidence="4" id="KW-1185">Reference proteome</keyword>
<feature type="transmembrane region" description="Helical" evidence="1">
    <location>
        <begin position="48"/>
        <end position="67"/>
    </location>
</feature>
<protein>
    <recommendedName>
        <fullName evidence="5">DUF4234 domain-containing protein</fullName>
    </recommendedName>
</protein>
<keyword evidence="2" id="KW-0732">Signal</keyword>
<name>A0A8J8JT65_9BACT</name>
<dbReference type="RefSeq" id="WP_171607483.1">
    <property type="nucleotide sequence ID" value="NZ_WHPF01000005.1"/>
</dbReference>
<gene>
    <name evidence="3" type="ORF">GD597_08845</name>
</gene>
<keyword evidence="1" id="KW-1133">Transmembrane helix</keyword>
<dbReference type="EMBL" id="WHPF01000005">
    <property type="protein sequence ID" value="NNV55563.1"/>
    <property type="molecule type" value="Genomic_DNA"/>
</dbReference>
<dbReference type="Proteomes" id="UP000598971">
    <property type="component" value="Unassembled WGS sequence"/>
</dbReference>
<organism evidence="3 4">
    <name type="scientific">Limnovirga soli</name>
    <dbReference type="NCBI Taxonomy" id="2656915"/>
    <lineage>
        <taxon>Bacteria</taxon>
        <taxon>Pseudomonadati</taxon>
        <taxon>Bacteroidota</taxon>
        <taxon>Chitinophagia</taxon>
        <taxon>Chitinophagales</taxon>
        <taxon>Chitinophagaceae</taxon>
        <taxon>Limnovirga</taxon>
    </lineage>
</organism>
<feature type="signal peptide" evidence="2">
    <location>
        <begin position="1"/>
        <end position="24"/>
    </location>
</feature>
<evidence type="ECO:0008006" key="5">
    <source>
        <dbReference type="Google" id="ProtNLM"/>
    </source>
</evidence>
<accession>A0A8J8JT65</accession>
<feature type="chain" id="PRO_5035323902" description="DUF4234 domain-containing protein" evidence="2">
    <location>
        <begin position="25"/>
        <end position="78"/>
    </location>
</feature>
<keyword evidence="1" id="KW-0812">Transmembrane</keyword>
<comment type="caution">
    <text evidence="3">The sequence shown here is derived from an EMBL/GenBank/DDBJ whole genome shotgun (WGS) entry which is preliminary data.</text>
</comment>
<dbReference type="AlphaFoldDB" id="A0A8J8JT65"/>
<sequence length="78" mass="8746">MKNKFFVLYLVLFFLVAASSTADAQCSICTKTASQLGEKPAKGMNSGILYLMFAPLGIAGYIGFRWWKREQLFLEGEK</sequence>